<comment type="similarity">
    <text evidence="1">Belongs to the ATP-dependent DNA ligase family.</text>
</comment>
<evidence type="ECO:0000256" key="5">
    <source>
        <dbReference type="ARBA" id="ARBA00023204"/>
    </source>
</evidence>
<reference evidence="7 8" key="1">
    <citation type="journal article" date="2024" name="BMC Biol.">
        <title>Comparative genomics of Ascetosporea gives new insight into the evolutionary basis for animal parasitism in Rhizaria.</title>
        <authorList>
            <person name="Hiltunen Thoren M."/>
            <person name="Onut-Brannstrom I."/>
            <person name="Alfjorden A."/>
            <person name="Peckova H."/>
            <person name="Swords F."/>
            <person name="Hooper C."/>
            <person name="Holzer A.S."/>
            <person name="Bass D."/>
            <person name="Burki F."/>
        </authorList>
    </citation>
    <scope>NUCLEOTIDE SEQUENCE [LARGE SCALE GENOMIC DNA]</scope>
    <source>
        <strain evidence="7">20-A016</strain>
    </source>
</reference>
<keyword evidence="3" id="KW-0227">DNA damage</keyword>
<feature type="domain" description="DNA ligase ATP-dependent N-terminal" evidence="6">
    <location>
        <begin position="79"/>
        <end position="205"/>
    </location>
</feature>
<evidence type="ECO:0000256" key="3">
    <source>
        <dbReference type="ARBA" id="ARBA00022763"/>
    </source>
</evidence>
<evidence type="ECO:0000256" key="4">
    <source>
        <dbReference type="ARBA" id="ARBA00023172"/>
    </source>
</evidence>
<dbReference type="InterPro" id="IPR036599">
    <property type="entry name" value="DNA_ligase_N_sf"/>
</dbReference>
<evidence type="ECO:0000313" key="7">
    <source>
        <dbReference type="EMBL" id="MES1921251.1"/>
    </source>
</evidence>
<evidence type="ECO:0000256" key="1">
    <source>
        <dbReference type="ARBA" id="ARBA00007572"/>
    </source>
</evidence>
<dbReference type="Proteomes" id="UP001439008">
    <property type="component" value="Unassembled WGS sequence"/>
</dbReference>
<accession>A0ABV2AP77</accession>
<protein>
    <submittedName>
        <fullName evidence="7">tRNA ligase</fullName>
    </submittedName>
</protein>
<dbReference type="InterPro" id="IPR012308">
    <property type="entry name" value="DNA_ligase_ATP-dep_N"/>
</dbReference>
<dbReference type="GO" id="GO:0016874">
    <property type="term" value="F:ligase activity"/>
    <property type="evidence" value="ECO:0007669"/>
    <property type="project" value="UniProtKB-KW"/>
</dbReference>
<keyword evidence="2 7" id="KW-0436">Ligase</keyword>
<dbReference type="PANTHER" id="PTHR45674:SF4">
    <property type="entry name" value="DNA LIGASE 1"/>
    <property type="match status" value="1"/>
</dbReference>
<organism evidence="7 8">
    <name type="scientific">Bonamia ostreae</name>
    <dbReference type="NCBI Taxonomy" id="126728"/>
    <lineage>
        <taxon>Eukaryota</taxon>
        <taxon>Sar</taxon>
        <taxon>Rhizaria</taxon>
        <taxon>Endomyxa</taxon>
        <taxon>Ascetosporea</taxon>
        <taxon>Haplosporida</taxon>
        <taxon>Bonamia</taxon>
    </lineage>
</organism>
<evidence type="ECO:0000259" key="6">
    <source>
        <dbReference type="Pfam" id="PF04675"/>
    </source>
</evidence>
<comment type="caution">
    <text evidence="7">The sequence shown here is derived from an EMBL/GenBank/DDBJ whole genome shotgun (WGS) entry which is preliminary data.</text>
</comment>
<evidence type="ECO:0000313" key="8">
    <source>
        <dbReference type="Proteomes" id="UP001439008"/>
    </source>
</evidence>
<dbReference type="Gene3D" id="1.10.3260.10">
    <property type="entry name" value="DNA ligase, ATP-dependent, N-terminal domain"/>
    <property type="match status" value="1"/>
</dbReference>
<feature type="non-terminal residue" evidence="7">
    <location>
        <position position="211"/>
    </location>
</feature>
<evidence type="ECO:0000256" key="2">
    <source>
        <dbReference type="ARBA" id="ARBA00022598"/>
    </source>
</evidence>
<keyword evidence="5" id="KW-0234">DNA repair</keyword>
<dbReference type="InterPro" id="IPR050191">
    <property type="entry name" value="ATP-dep_DNA_ligase"/>
</dbReference>
<name>A0ABV2AP77_9EUKA</name>
<keyword evidence="4" id="KW-0233">DNA recombination</keyword>
<sequence>MLKIKNLAKHSKMDIRSFFSNNNSKKAFKTKAKTKFAKNKKAKTTLTKNSFLDEKTIVSDSVKTAIKKSCDKWKDNGVPFSAFCDALDKIEKISGRLKSIEIMSSLYAKVIKSSPKDLIPIVYLTTNQVAPPYENKETGVGDGIMYKVVEQVTGRKIKQDIRKSGDLALIAEKYKSEQKLLSKPAALTCFKVFKLLRSLADLEGSKVWLIF</sequence>
<proteinExistence type="inferred from homology"/>
<dbReference type="Pfam" id="PF04675">
    <property type="entry name" value="DNA_ligase_A_N"/>
    <property type="match status" value="1"/>
</dbReference>
<gene>
    <name evidence="7" type="primary">LIG1</name>
    <name evidence="7" type="ORF">MHBO_002806</name>
</gene>
<dbReference type="SUPFAM" id="SSF117018">
    <property type="entry name" value="ATP-dependent DNA ligase DNA-binding domain"/>
    <property type="match status" value="1"/>
</dbReference>
<keyword evidence="8" id="KW-1185">Reference proteome</keyword>
<dbReference type="EMBL" id="JBDODL010001191">
    <property type="protein sequence ID" value="MES1921251.1"/>
    <property type="molecule type" value="Genomic_DNA"/>
</dbReference>
<dbReference type="PANTHER" id="PTHR45674">
    <property type="entry name" value="DNA LIGASE 1/3 FAMILY MEMBER"/>
    <property type="match status" value="1"/>
</dbReference>